<dbReference type="InterPro" id="IPR002182">
    <property type="entry name" value="NB-ARC"/>
</dbReference>
<organism evidence="2">
    <name type="scientific">Sesamum radiatum</name>
    <name type="common">Black benniseed</name>
    <dbReference type="NCBI Taxonomy" id="300843"/>
    <lineage>
        <taxon>Eukaryota</taxon>
        <taxon>Viridiplantae</taxon>
        <taxon>Streptophyta</taxon>
        <taxon>Embryophyta</taxon>
        <taxon>Tracheophyta</taxon>
        <taxon>Spermatophyta</taxon>
        <taxon>Magnoliopsida</taxon>
        <taxon>eudicotyledons</taxon>
        <taxon>Gunneridae</taxon>
        <taxon>Pentapetalae</taxon>
        <taxon>asterids</taxon>
        <taxon>lamiids</taxon>
        <taxon>Lamiales</taxon>
        <taxon>Pedaliaceae</taxon>
        <taxon>Sesamum</taxon>
    </lineage>
</organism>
<proteinExistence type="predicted"/>
<gene>
    <name evidence="2" type="ORF">Sradi_0076500</name>
</gene>
<reference evidence="2" key="1">
    <citation type="submission" date="2020-06" db="EMBL/GenBank/DDBJ databases">
        <authorList>
            <person name="Li T."/>
            <person name="Hu X."/>
            <person name="Zhang T."/>
            <person name="Song X."/>
            <person name="Zhang H."/>
            <person name="Dai N."/>
            <person name="Sheng W."/>
            <person name="Hou X."/>
            <person name="Wei L."/>
        </authorList>
    </citation>
    <scope>NUCLEOTIDE SEQUENCE</scope>
    <source>
        <strain evidence="2">G02</strain>
        <tissue evidence="2">Leaf</tissue>
    </source>
</reference>
<dbReference type="PANTHER" id="PTHR19338">
    <property type="entry name" value="TRANSLOCASE OF INNER MITOCHONDRIAL MEMBRANE 13 HOMOLOG"/>
    <property type="match status" value="1"/>
</dbReference>
<dbReference type="InterPro" id="IPR027417">
    <property type="entry name" value="P-loop_NTPase"/>
</dbReference>
<protein>
    <submittedName>
        <fullName evidence="2">Disease resistance protein</fullName>
    </submittedName>
</protein>
<evidence type="ECO:0000259" key="1">
    <source>
        <dbReference type="Pfam" id="PF00931"/>
    </source>
</evidence>
<reference evidence="2" key="2">
    <citation type="journal article" date="2024" name="Plant">
        <title>Genomic evolution and insights into agronomic trait innovations of Sesamum species.</title>
        <authorList>
            <person name="Miao H."/>
            <person name="Wang L."/>
            <person name="Qu L."/>
            <person name="Liu H."/>
            <person name="Sun Y."/>
            <person name="Le M."/>
            <person name="Wang Q."/>
            <person name="Wei S."/>
            <person name="Zheng Y."/>
            <person name="Lin W."/>
            <person name="Duan Y."/>
            <person name="Cao H."/>
            <person name="Xiong S."/>
            <person name="Wang X."/>
            <person name="Wei L."/>
            <person name="Li C."/>
            <person name="Ma Q."/>
            <person name="Ju M."/>
            <person name="Zhao R."/>
            <person name="Li G."/>
            <person name="Mu C."/>
            <person name="Tian Q."/>
            <person name="Mei H."/>
            <person name="Zhang T."/>
            <person name="Gao T."/>
            <person name="Zhang H."/>
        </authorList>
    </citation>
    <scope>NUCLEOTIDE SEQUENCE</scope>
    <source>
        <strain evidence="2">G02</strain>
    </source>
</reference>
<evidence type="ECO:0000313" key="2">
    <source>
        <dbReference type="EMBL" id="KAL0441376.1"/>
    </source>
</evidence>
<dbReference type="Gene3D" id="3.40.50.300">
    <property type="entry name" value="P-loop containing nucleotide triphosphate hydrolases"/>
    <property type="match status" value="1"/>
</dbReference>
<dbReference type="EMBL" id="JACGWJ010000001">
    <property type="protein sequence ID" value="KAL0441376.1"/>
    <property type="molecule type" value="Genomic_DNA"/>
</dbReference>
<dbReference type="PANTHER" id="PTHR19338:SF60">
    <property type="entry name" value="NB-ARC DOMAIN-CONTAINING PROTEIN"/>
    <property type="match status" value="1"/>
</dbReference>
<dbReference type="GO" id="GO:0043531">
    <property type="term" value="F:ADP binding"/>
    <property type="evidence" value="ECO:0007669"/>
    <property type="project" value="InterPro"/>
</dbReference>
<name>A0AAW2WKV0_SESRA</name>
<feature type="domain" description="NB-ARC" evidence="1">
    <location>
        <begin position="142"/>
        <end position="220"/>
    </location>
</feature>
<sequence>MAAAYAALVSLVHTIEQIQHHPRPPVLLDENQAQPRTWRWFDGSHSRCSSCGRRCNRIRIVDQILDQSTSTHEEKMSSIDHFYQDLQNEIAHMDLIKKEVIEIKGKMGLIQDQLHRDSVPAGSLSSSTSMGKKQAMVGIDGVLNEIMDKLTGQHSSSRIIPIVGMGGIGKTTLSRNVCENPLIVQYFDIRAWVTVSQEYSTRQVLLELNLDIEKDEENKKIEAKE</sequence>
<dbReference type="SUPFAM" id="SSF52540">
    <property type="entry name" value="P-loop containing nucleoside triphosphate hydrolases"/>
    <property type="match status" value="1"/>
</dbReference>
<dbReference type="Pfam" id="PF00931">
    <property type="entry name" value="NB-ARC"/>
    <property type="match status" value="1"/>
</dbReference>
<accession>A0AAW2WKV0</accession>
<comment type="caution">
    <text evidence="2">The sequence shown here is derived from an EMBL/GenBank/DDBJ whole genome shotgun (WGS) entry which is preliminary data.</text>
</comment>
<dbReference type="AlphaFoldDB" id="A0AAW2WKV0"/>